<keyword evidence="2 4" id="KW-0238">DNA-binding</keyword>
<protein>
    <submittedName>
        <fullName evidence="6">TetR family transcriptional regulator</fullName>
    </submittedName>
</protein>
<evidence type="ECO:0000256" key="2">
    <source>
        <dbReference type="ARBA" id="ARBA00023125"/>
    </source>
</evidence>
<sequence>MSDTKQRLLDGAMAALREHGIAGVSARTIAAAAGVNQALVFYHYGSVDELLAAASVAAARARVDDYSDRFAAAGSMRELLDIGRVMFTDERKLGNVSVLAQLLAGAQSDPKLVEPVAAALRMWTVEIESVVRRQIAGSPLAEVADVAGLANAVSAAFIGLELLGGVDDAAARGAIAALDQLAILIDVFDDLGPIARRAVRARITRVTKSP</sequence>
<evidence type="ECO:0000313" key="7">
    <source>
        <dbReference type="Proteomes" id="UP001500618"/>
    </source>
</evidence>
<dbReference type="Pfam" id="PF00440">
    <property type="entry name" value="TetR_N"/>
    <property type="match status" value="1"/>
</dbReference>
<dbReference type="InterPro" id="IPR050109">
    <property type="entry name" value="HTH-type_TetR-like_transc_reg"/>
</dbReference>
<evidence type="ECO:0000256" key="1">
    <source>
        <dbReference type="ARBA" id="ARBA00023015"/>
    </source>
</evidence>
<organism evidence="6 7">
    <name type="scientific">Fodinicola feengrottensis</name>
    <dbReference type="NCBI Taxonomy" id="435914"/>
    <lineage>
        <taxon>Bacteria</taxon>
        <taxon>Bacillati</taxon>
        <taxon>Actinomycetota</taxon>
        <taxon>Actinomycetes</taxon>
        <taxon>Mycobacteriales</taxon>
        <taxon>Fodinicola</taxon>
    </lineage>
</organism>
<dbReference type="EMBL" id="BAAANY010000037">
    <property type="protein sequence ID" value="GAA1711474.1"/>
    <property type="molecule type" value="Genomic_DNA"/>
</dbReference>
<keyword evidence="7" id="KW-1185">Reference proteome</keyword>
<proteinExistence type="predicted"/>
<dbReference type="Gene3D" id="1.10.357.10">
    <property type="entry name" value="Tetracycline Repressor, domain 2"/>
    <property type="match status" value="1"/>
</dbReference>
<dbReference type="SUPFAM" id="SSF46689">
    <property type="entry name" value="Homeodomain-like"/>
    <property type="match status" value="1"/>
</dbReference>
<evidence type="ECO:0000256" key="3">
    <source>
        <dbReference type="ARBA" id="ARBA00023163"/>
    </source>
</evidence>
<name>A0ABP4UW74_9ACTN</name>
<dbReference type="InterPro" id="IPR009057">
    <property type="entry name" value="Homeodomain-like_sf"/>
</dbReference>
<dbReference type="Proteomes" id="UP001500618">
    <property type="component" value="Unassembled WGS sequence"/>
</dbReference>
<reference evidence="7" key="1">
    <citation type="journal article" date="2019" name="Int. J. Syst. Evol. Microbiol.">
        <title>The Global Catalogue of Microorganisms (GCM) 10K type strain sequencing project: providing services to taxonomists for standard genome sequencing and annotation.</title>
        <authorList>
            <consortium name="The Broad Institute Genomics Platform"/>
            <consortium name="The Broad Institute Genome Sequencing Center for Infectious Disease"/>
            <person name="Wu L."/>
            <person name="Ma J."/>
        </authorList>
    </citation>
    <scope>NUCLEOTIDE SEQUENCE [LARGE SCALE GENOMIC DNA]</scope>
    <source>
        <strain evidence="7">JCM 14718</strain>
    </source>
</reference>
<gene>
    <name evidence="6" type="ORF">GCM10009765_70860</name>
</gene>
<dbReference type="RefSeq" id="WP_163573346.1">
    <property type="nucleotide sequence ID" value="NZ_BAAANY010000037.1"/>
</dbReference>
<dbReference type="PANTHER" id="PTHR30055">
    <property type="entry name" value="HTH-TYPE TRANSCRIPTIONAL REGULATOR RUTR"/>
    <property type="match status" value="1"/>
</dbReference>
<keyword evidence="3" id="KW-0804">Transcription</keyword>
<dbReference type="PRINTS" id="PR00455">
    <property type="entry name" value="HTHTETR"/>
</dbReference>
<dbReference type="PROSITE" id="PS50977">
    <property type="entry name" value="HTH_TETR_2"/>
    <property type="match status" value="1"/>
</dbReference>
<evidence type="ECO:0000313" key="6">
    <source>
        <dbReference type="EMBL" id="GAA1711474.1"/>
    </source>
</evidence>
<feature type="DNA-binding region" description="H-T-H motif" evidence="4">
    <location>
        <begin position="25"/>
        <end position="44"/>
    </location>
</feature>
<dbReference type="SUPFAM" id="SSF48498">
    <property type="entry name" value="Tetracyclin repressor-like, C-terminal domain"/>
    <property type="match status" value="1"/>
</dbReference>
<dbReference type="InterPro" id="IPR036271">
    <property type="entry name" value="Tet_transcr_reg_TetR-rel_C_sf"/>
</dbReference>
<dbReference type="PANTHER" id="PTHR30055:SF234">
    <property type="entry name" value="HTH-TYPE TRANSCRIPTIONAL REGULATOR BETI"/>
    <property type="match status" value="1"/>
</dbReference>
<keyword evidence="1" id="KW-0805">Transcription regulation</keyword>
<accession>A0ABP4UW74</accession>
<feature type="domain" description="HTH tetR-type" evidence="5">
    <location>
        <begin position="2"/>
        <end position="62"/>
    </location>
</feature>
<dbReference type="InterPro" id="IPR001647">
    <property type="entry name" value="HTH_TetR"/>
</dbReference>
<evidence type="ECO:0000256" key="4">
    <source>
        <dbReference type="PROSITE-ProRule" id="PRU00335"/>
    </source>
</evidence>
<evidence type="ECO:0000259" key="5">
    <source>
        <dbReference type="PROSITE" id="PS50977"/>
    </source>
</evidence>
<comment type="caution">
    <text evidence="6">The sequence shown here is derived from an EMBL/GenBank/DDBJ whole genome shotgun (WGS) entry which is preliminary data.</text>
</comment>